<gene>
    <name evidence="2" type="ORF">PSTEL_00265</name>
</gene>
<organism evidence="2 3">
    <name type="scientific">Paenibacillus stellifer</name>
    <dbReference type="NCBI Taxonomy" id="169760"/>
    <lineage>
        <taxon>Bacteria</taxon>
        <taxon>Bacillati</taxon>
        <taxon>Bacillota</taxon>
        <taxon>Bacilli</taxon>
        <taxon>Bacillales</taxon>
        <taxon>Paenibacillaceae</taxon>
        <taxon>Paenibacillus</taxon>
    </lineage>
</organism>
<dbReference type="HOGENOM" id="CLU_113225_0_0_9"/>
<keyword evidence="3" id="KW-1185">Reference proteome</keyword>
<dbReference type="InterPro" id="IPR019074">
    <property type="entry name" value="YabQ"/>
</dbReference>
<dbReference type="STRING" id="169760.PSTEL_00265"/>
<name>A0A089MZH1_9BACL</name>
<evidence type="ECO:0000256" key="1">
    <source>
        <dbReference type="SAM" id="Phobius"/>
    </source>
</evidence>
<feature type="transmembrane region" description="Helical" evidence="1">
    <location>
        <begin position="73"/>
        <end position="96"/>
    </location>
</feature>
<protein>
    <submittedName>
        <fullName evidence="2">Spore cortex biosynthesis protein YabQ</fullName>
    </submittedName>
</protein>
<keyword evidence="1" id="KW-0812">Transmembrane</keyword>
<feature type="transmembrane region" description="Helical" evidence="1">
    <location>
        <begin position="6"/>
        <end position="27"/>
    </location>
</feature>
<dbReference type="NCBIfam" id="TIGR02893">
    <property type="entry name" value="spore_yabQ"/>
    <property type="match status" value="1"/>
</dbReference>
<dbReference type="Proteomes" id="UP000029507">
    <property type="component" value="Chromosome"/>
</dbReference>
<sequence>MNPAVQWMTLLYLAGAGAMMGFAFDAYRVLSQRLRFPGWLTAVLDLLYWLASALLVFRLLYEGNQGQLRFYAFLGLFLGVWVYFLIFSVTVQKFVVMLIQVVQRVWKLLVKLLGIVIGMPLIGIWRLTRWTLRLLAAVLRRLLKLALWLTRPLWHFPVKWLTPLYDRLLGSAPLTKLKAWIAAKKQR</sequence>
<feature type="transmembrane region" description="Helical" evidence="1">
    <location>
        <begin position="39"/>
        <end position="61"/>
    </location>
</feature>
<accession>A0A089MZH1</accession>
<dbReference type="AlphaFoldDB" id="A0A089MZH1"/>
<dbReference type="EMBL" id="CP009286">
    <property type="protein sequence ID" value="AIQ61799.1"/>
    <property type="molecule type" value="Genomic_DNA"/>
</dbReference>
<dbReference type="KEGG" id="pste:PSTEL_00265"/>
<evidence type="ECO:0000313" key="2">
    <source>
        <dbReference type="EMBL" id="AIQ61799.1"/>
    </source>
</evidence>
<keyword evidence="1" id="KW-1133">Transmembrane helix</keyword>
<keyword evidence="1" id="KW-0472">Membrane</keyword>
<feature type="transmembrane region" description="Helical" evidence="1">
    <location>
        <begin position="108"/>
        <end position="125"/>
    </location>
</feature>
<dbReference type="OrthoDB" id="1653819at2"/>
<reference evidence="2 3" key="1">
    <citation type="submission" date="2014-08" db="EMBL/GenBank/DDBJ databases">
        <title>Comparative genomics of the Paenibacillus odorifer group.</title>
        <authorList>
            <person name="den Bakker H.C."/>
            <person name="Tsai Y.-C."/>
            <person name="Martin N."/>
            <person name="Korlach J."/>
            <person name="Wiedmann M."/>
        </authorList>
    </citation>
    <scope>NUCLEOTIDE SEQUENCE [LARGE SCALE GENOMIC DNA]</scope>
    <source>
        <strain evidence="2 3">DSM 14472</strain>
    </source>
</reference>
<proteinExistence type="predicted"/>
<evidence type="ECO:0000313" key="3">
    <source>
        <dbReference type="Proteomes" id="UP000029507"/>
    </source>
</evidence>
<dbReference type="Pfam" id="PF09578">
    <property type="entry name" value="Spore_YabQ"/>
    <property type="match status" value="1"/>
</dbReference>